<dbReference type="PANTHER" id="PTHR21556">
    <property type="entry name" value="TRESLIN"/>
    <property type="match status" value="1"/>
</dbReference>
<feature type="non-terminal residue" evidence="3">
    <location>
        <position position="299"/>
    </location>
</feature>
<evidence type="ECO:0000256" key="1">
    <source>
        <dbReference type="SAM" id="MobiDB-lite"/>
    </source>
</evidence>
<proteinExistence type="predicted"/>
<evidence type="ECO:0000259" key="2">
    <source>
        <dbReference type="Pfam" id="PF21855"/>
    </source>
</evidence>
<sequence>MIRQLYGQNPDKGAKLRECQIQALLRMEMCVQCPSIQANEDELEQVVEEVTDMLRIISLTEDPSFLTKFLATVLAEYIGSIPKILSDLYFSLGTQIPEELALVLPSDGDDSFIREGKTPMYSQPSISRVPSVPQIANEEDQLEELRTRSAKKRRTSTLARHRSIAESSQTLRQIEIPKKQTNKETTNLNPVIMVKKLKLPLSAQPLKEAEATKARRNLFVQENRSPTRRSNKMQRSQSVSAVEGLKHKRSKTHDGTRDHHKLLTKKVTETPVHKQTSNRLLHRQIKGRCSESTSDINIV</sequence>
<name>A0ABN9DK85_9NEOB</name>
<feature type="compositionally biased region" description="Basic residues" evidence="1">
    <location>
        <begin position="148"/>
        <end position="162"/>
    </location>
</feature>
<keyword evidence="4" id="KW-1185">Reference proteome</keyword>
<evidence type="ECO:0000313" key="4">
    <source>
        <dbReference type="Proteomes" id="UP001162483"/>
    </source>
</evidence>
<gene>
    <name evidence="3" type="ORF">SPARVUS_LOCUS7567185</name>
</gene>
<accession>A0ABN9DK85</accession>
<feature type="domain" description="Treslin STD" evidence="2">
    <location>
        <begin position="2"/>
        <end position="92"/>
    </location>
</feature>
<dbReference type="InterPro" id="IPR026153">
    <property type="entry name" value="Treslin"/>
</dbReference>
<comment type="caution">
    <text evidence="3">The sequence shown here is derived from an EMBL/GenBank/DDBJ whole genome shotgun (WGS) entry which is preliminary data.</text>
</comment>
<dbReference type="PANTHER" id="PTHR21556:SF2">
    <property type="entry name" value="TRESLIN"/>
    <property type="match status" value="1"/>
</dbReference>
<dbReference type="Proteomes" id="UP001162483">
    <property type="component" value="Unassembled WGS sequence"/>
</dbReference>
<dbReference type="InterPro" id="IPR053920">
    <property type="entry name" value="Treslin_STD"/>
</dbReference>
<feature type="region of interest" description="Disordered" evidence="1">
    <location>
        <begin position="222"/>
        <end position="258"/>
    </location>
</feature>
<evidence type="ECO:0000313" key="3">
    <source>
        <dbReference type="EMBL" id="CAI9573008.1"/>
    </source>
</evidence>
<feature type="region of interest" description="Disordered" evidence="1">
    <location>
        <begin position="147"/>
        <end position="166"/>
    </location>
</feature>
<protein>
    <recommendedName>
        <fullName evidence="2">Treslin STD domain-containing protein</fullName>
    </recommendedName>
</protein>
<dbReference type="Pfam" id="PF21855">
    <property type="entry name" value="Treslin_STD"/>
    <property type="match status" value="1"/>
</dbReference>
<reference evidence="3" key="1">
    <citation type="submission" date="2023-05" db="EMBL/GenBank/DDBJ databases">
        <authorList>
            <person name="Stuckert A."/>
        </authorList>
    </citation>
    <scope>NUCLEOTIDE SEQUENCE</scope>
</reference>
<dbReference type="EMBL" id="CATNWA010014533">
    <property type="protein sequence ID" value="CAI9573008.1"/>
    <property type="molecule type" value="Genomic_DNA"/>
</dbReference>
<organism evidence="3 4">
    <name type="scientific">Staurois parvus</name>
    <dbReference type="NCBI Taxonomy" id="386267"/>
    <lineage>
        <taxon>Eukaryota</taxon>
        <taxon>Metazoa</taxon>
        <taxon>Chordata</taxon>
        <taxon>Craniata</taxon>
        <taxon>Vertebrata</taxon>
        <taxon>Euteleostomi</taxon>
        <taxon>Amphibia</taxon>
        <taxon>Batrachia</taxon>
        <taxon>Anura</taxon>
        <taxon>Neobatrachia</taxon>
        <taxon>Ranoidea</taxon>
        <taxon>Ranidae</taxon>
        <taxon>Staurois</taxon>
    </lineage>
</organism>